<comment type="caution">
    <text evidence="10">The sequence shown here is derived from an EMBL/GenBank/DDBJ whole genome shotgun (WGS) entry which is preliminary data.</text>
</comment>
<dbReference type="PANTHER" id="PTHR45646">
    <property type="entry name" value="SERINE/THREONINE-PROTEIN KINASE DOA-RELATED"/>
    <property type="match status" value="1"/>
</dbReference>
<feature type="binding site" evidence="6">
    <location>
        <position position="78"/>
    </location>
    <ligand>
        <name>ATP</name>
        <dbReference type="ChEBI" id="CHEBI:30616"/>
    </ligand>
</feature>
<evidence type="ECO:0000256" key="4">
    <source>
        <dbReference type="ARBA" id="ARBA00022777"/>
    </source>
</evidence>
<keyword evidence="1 7" id="KW-0723">Serine/threonine-protein kinase</keyword>
<dbReference type="PROSITE" id="PS00108">
    <property type="entry name" value="PROTEIN_KINASE_ST"/>
    <property type="match status" value="1"/>
</dbReference>
<dbReference type="PROSITE" id="PS50011">
    <property type="entry name" value="PROTEIN_KINASE_DOM"/>
    <property type="match status" value="1"/>
</dbReference>
<dbReference type="SMART" id="SM00220">
    <property type="entry name" value="S_TKc"/>
    <property type="match status" value="1"/>
</dbReference>
<evidence type="ECO:0000256" key="8">
    <source>
        <dbReference type="SAM" id="MobiDB-lite"/>
    </source>
</evidence>
<gene>
    <name evidence="10" type="ORF">SCF082_LOCUS47562</name>
</gene>
<reference evidence="10 11" key="1">
    <citation type="submission" date="2024-02" db="EMBL/GenBank/DDBJ databases">
        <authorList>
            <person name="Chen Y."/>
            <person name="Shah S."/>
            <person name="Dougan E. K."/>
            <person name="Thang M."/>
            <person name="Chan C."/>
        </authorList>
    </citation>
    <scope>NUCLEOTIDE SEQUENCE [LARGE SCALE GENOMIC DNA]</scope>
</reference>
<proteinExistence type="inferred from homology"/>
<evidence type="ECO:0000256" key="3">
    <source>
        <dbReference type="ARBA" id="ARBA00022741"/>
    </source>
</evidence>
<dbReference type="InterPro" id="IPR017441">
    <property type="entry name" value="Protein_kinase_ATP_BS"/>
</dbReference>
<dbReference type="InterPro" id="IPR008271">
    <property type="entry name" value="Ser/Thr_kinase_AS"/>
</dbReference>
<feature type="compositionally biased region" description="Low complexity" evidence="8">
    <location>
        <begin position="15"/>
        <end position="24"/>
    </location>
</feature>
<keyword evidence="3 6" id="KW-0547">Nucleotide-binding</keyword>
<feature type="domain" description="Protein kinase" evidence="9">
    <location>
        <begin position="49"/>
        <end position="379"/>
    </location>
</feature>
<dbReference type="Gene3D" id="1.10.510.10">
    <property type="entry name" value="Transferase(Phosphotransferase) domain 1"/>
    <property type="match status" value="1"/>
</dbReference>
<dbReference type="InterPro" id="IPR000719">
    <property type="entry name" value="Prot_kinase_dom"/>
</dbReference>
<evidence type="ECO:0000259" key="9">
    <source>
        <dbReference type="PROSITE" id="PS50011"/>
    </source>
</evidence>
<dbReference type="PANTHER" id="PTHR45646:SF11">
    <property type="entry name" value="SERINE_THREONINE-PROTEIN KINASE DOA"/>
    <property type="match status" value="1"/>
</dbReference>
<dbReference type="Pfam" id="PF00069">
    <property type="entry name" value="Pkinase"/>
    <property type="match status" value="1"/>
</dbReference>
<keyword evidence="5 6" id="KW-0067">ATP-binding</keyword>
<feature type="compositionally biased region" description="Basic and acidic residues" evidence="8">
    <location>
        <begin position="1"/>
        <end position="14"/>
    </location>
</feature>
<dbReference type="GO" id="GO:0016301">
    <property type="term" value="F:kinase activity"/>
    <property type="evidence" value="ECO:0007669"/>
    <property type="project" value="UniProtKB-KW"/>
</dbReference>
<dbReference type="Proteomes" id="UP001642464">
    <property type="component" value="Unassembled WGS sequence"/>
</dbReference>
<comment type="similarity">
    <text evidence="7">Belongs to the protein kinase superfamily.</text>
</comment>
<dbReference type="InterPro" id="IPR011009">
    <property type="entry name" value="Kinase-like_dom_sf"/>
</dbReference>
<evidence type="ECO:0000256" key="1">
    <source>
        <dbReference type="ARBA" id="ARBA00022527"/>
    </source>
</evidence>
<dbReference type="Gene3D" id="3.30.200.20">
    <property type="entry name" value="Phosphorylase Kinase, domain 1"/>
    <property type="match status" value="1"/>
</dbReference>
<dbReference type="SUPFAM" id="SSF56112">
    <property type="entry name" value="Protein kinase-like (PK-like)"/>
    <property type="match status" value="1"/>
</dbReference>
<dbReference type="PROSITE" id="PS00107">
    <property type="entry name" value="PROTEIN_KINASE_ATP"/>
    <property type="match status" value="1"/>
</dbReference>
<name>A0ABP0RMA3_9DINO</name>
<feature type="region of interest" description="Disordered" evidence="8">
    <location>
        <begin position="1"/>
        <end position="34"/>
    </location>
</feature>
<evidence type="ECO:0000256" key="2">
    <source>
        <dbReference type="ARBA" id="ARBA00022679"/>
    </source>
</evidence>
<dbReference type="EMBL" id="CAXAMM010041906">
    <property type="protein sequence ID" value="CAK9101745.1"/>
    <property type="molecule type" value="Genomic_DNA"/>
</dbReference>
<keyword evidence="11" id="KW-1185">Reference proteome</keyword>
<protein>
    <submittedName>
        <fullName evidence="10">Serine/threonine-protein kinase AFC3</fullName>
    </submittedName>
</protein>
<evidence type="ECO:0000256" key="5">
    <source>
        <dbReference type="ARBA" id="ARBA00022840"/>
    </source>
</evidence>
<organism evidence="10 11">
    <name type="scientific">Durusdinium trenchii</name>
    <dbReference type="NCBI Taxonomy" id="1381693"/>
    <lineage>
        <taxon>Eukaryota</taxon>
        <taxon>Sar</taxon>
        <taxon>Alveolata</taxon>
        <taxon>Dinophyceae</taxon>
        <taxon>Suessiales</taxon>
        <taxon>Symbiodiniaceae</taxon>
        <taxon>Durusdinium</taxon>
    </lineage>
</organism>
<evidence type="ECO:0000313" key="11">
    <source>
        <dbReference type="Proteomes" id="UP001642464"/>
    </source>
</evidence>
<evidence type="ECO:0000256" key="6">
    <source>
        <dbReference type="PROSITE-ProRule" id="PRU10141"/>
    </source>
</evidence>
<sequence length="380" mass="43879">MDGRSRSRANEAKEPAPAAELLRAAQEEEDTEEDVHFPWRAGMVLDCRYQLQELLGDGAFGRVLKARDLQEDRDVALKVIRDVERYRENAEIEANILLDLRVADPENVSNCLRLYNAFLHNDAYYCLVCELLGESLYDFLKLNGYRGYWLQDIQAFTIQSLQALKFIHGLTLTHTDLKPENILLQTLEVPRVSTFPRGDLQPPSPRYANLPYVRPFTNLVKLVDFGSATYVDMHHSSVIQTRQYRSPEVILHMGWSDKADLWSLGCILWELYSGSMLFETHNSEEHLALMERIIGNFPDSMLVRASEKAKARFLSEGRLRWPENAESEESVMNVHRQWPLADRVPPEHLDFVHFLSGLLSLDPSRREIPSSKFLSLEYRE</sequence>
<keyword evidence="4 10" id="KW-0418">Kinase</keyword>
<accession>A0ABP0RMA3</accession>
<dbReference type="InterPro" id="IPR051175">
    <property type="entry name" value="CLK_kinases"/>
</dbReference>
<keyword evidence="2" id="KW-0808">Transferase</keyword>
<evidence type="ECO:0000256" key="7">
    <source>
        <dbReference type="RuleBase" id="RU000304"/>
    </source>
</evidence>
<evidence type="ECO:0000313" key="10">
    <source>
        <dbReference type="EMBL" id="CAK9101745.1"/>
    </source>
</evidence>